<dbReference type="AlphaFoldDB" id="A0AAV5W0U2"/>
<protein>
    <submittedName>
        <fullName evidence="4">Uncharacterized protein</fullName>
    </submittedName>
</protein>
<evidence type="ECO:0000313" key="4">
    <source>
        <dbReference type="EMBL" id="GMT23925.1"/>
    </source>
</evidence>
<feature type="region of interest" description="Disordered" evidence="3">
    <location>
        <begin position="987"/>
        <end position="1009"/>
    </location>
</feature>
<feature type="compositionally biased region" description="Gly residues" evidence="3">
    <location>
        <begin position="466"/>
        <end position="484"/>
    </location>
</feature>
<comment type="caution">
    <text evidence="4">The sequence shown here is derived from an EMBL/GenBank/DDBJ whole genome shotgun (WGS) entry which is preliminary data.</text>
</comment>
<evidence type="ECO:0000313" key="5">
    <source>
        <dbReference type="Proteomes" id="UP001432322"/>
    </source>
</evidence>
<feature type="region of interest" description="Disordered" evidence="3">
    <location>
        <begin position="1"/>
        <end position="77"/>
    </location>
</feature>
<feature type="compositionally biased region" description="Basic and acidic residues" evidence="3">
    <location>
        <begin position="1"/>
        <end position="29"/>
    </location>
</feature>
<feature type="compositionally biased region" description="Polar residues" evidence="3">
    <location>
        <begin position="65"/>
        <end position="75"/>
    </location>
</feature>
<keyword evidence="5" id="KW-1185">Reference proteome</keyword>
<feature type="region of interest" description="Disordered" evidence="3">
    <location>
        <begin position="194"/>
        <end position="215"/>
    </location>
</feature>
<dbReference type="PANTHER" id="PTHR32083:SF48">
    <property type="entry name" value="TRANS-GOLGI NETWORK-LOCALIZED SYP41-INTERACTING PROTEIN 1"/>
    <property type="match status" value="1"/>
</dbReference>
<keyword evidence="1 2" id="KW-0175">Coiled coil</keyword>
<dbReference type="EMBL" id="BTSY01000004">
    <property type="protein sequence ID" value="GMT23925.1"/>
    <property type="molecule type" value="Genomic_DNA"/>
</dbReference>
<feature type="coiled-coil region" evidence="2">
    <location>
        <begin position="231"/>
        <end position="421"/>
    </location>
</feature>
<proteinExistence type="predicted"/>
<dbReference type="Proteomes" id="UP001432322">
    <property type="component" value="Unassembled WGS sequence"/>
</dbReference>
<reference evidence="4" key="1">
    <citation type="submission" date="2023-10" db="EMBL/GenBank/DDBJ databases">
        <title>Genome assembly of Pristionchus species.</title>
        <authorList>
            <person name="Yoshida K."/>
            <person name="Sommer R.J."/>
        </authorList>
    </citation>
    <scope>NUCLEOTIDE SEQUENCE</scope>
    <source>
        <strain evidence="4">RS5133</strain>
    </source>
</reference>
<sequence length="1175" mass="134653">MERSKNDWMYDSYQDHSDLSGILDTKRDSSEEDEDAGDSKSSVGSGSTATLVDDKENRTPIVGSTPASRLSSSNHMNKKKDRVIHVSAVMDRNKELELTVFDLRSKLGAINKDLPWLMVDGKDHLAHYIQLKNDNDILKKRLQAMEENQDSVKEDYRLMMEDTMKQERDEQSGQMTNLRQQYERAVQENDALREELEKGESGRDGDRSIMSDGGSMWSERSRFMTIAEDKIAILEGDLKKAIDTLERERANAANTKRSFDELKKKMEEKEREWASRESIASLQETFYIGIDGGSRHDLMNKVTEQLKRIDDLEKEVGEQKETEHKMAALVKGLMKQRSELQNELKAARETSMSIIDNGEVEEILKQLLDLSEMNTRLQEECRRRGAMGMERYKETMVEMSMDEVKKELETTNELCNQYKKMGDRVAPIRERIVAMNKSIVERRSFFEGRKEFDLTGLSPSRFGEGSYLGSGTPGTPTGRGGGGQSRLLTSVLQKSIINAAGSADIFNCSHNTSLGLKHAKEKLQATKDSCLRLFEKLKGSYALFDEIRLALGGGANNDLAERMAALKMELDASMMDSGDAVKAIEVVENSMFELQSMLEISLADVNPGRFSDFDLSAELGRKERKEREVSEMSEQPEKKDATYSVHVTATGEKQDAKKLREKLSTLEEDYGVLSVQFEELKEKHEQMAEFRVDQDQKYALLHEEREQLYGEVESRREREEKLVQENQNLFKNQKNMIEEVNRTRDELKEENEAAIAKMQEEIDRLYDQAQEAARLVEVEKLLIKSENEREEVMKAVNEKEVELSSLRSKIADLTRDMERMKNEDKTSESKMKRLELEVETVGEKYARMGEEYGNLSRELEATVEREKEMEKKLQKYRWKTIEESEANRKENERDFHSTQTSLTMESVARMEWRDNQLSEGLNKLGRSIEEAFLKKGQYDTNTERCLDEVDVPRLVDIVVRAQHLKAENTAQMERQNEELQRYIEEKHQKEAEAAVDSRGPSPMESTEAQYDTYTSVSGVKVKYADPLRQLFFALTHVANNLVQTYKKAQPKMCSGGLSEFDFNRILDMMRDLRSQLNERYSQTNNKSETDSDAADAKMTLRMAVVMETNEKLKAKINHIVSNMRDAMSSEDKTRLLEKVVAEMADITKTLHNTIGVKQSRIASSSSAATASTRRV</sequence>
<gene>
    <name evidence="4" type="ORF">PFISCL1PPCAC_15222</name>
</gene>
<feature type="region of interest" description="Disordered" evidence="3">
    <location>
        <begin position="624"/>
        <end position="643"/>
    </location>
</feature>
<evidence type="ECO:0000256" key="1">
    <source>
        <dbReference type="ARBA" id="ARBA00023054"/>
    </source>
</evidence>
<dbReference type="GO" id="GO:0005856">
    <property type="term" value="C:cytoskeleton"/>
    <property type="evidence" value="ECO:0007669"/>
    <property type="project" value="TreeGrafter"/>
</dbReference>
<feature type="region of interest" description="Disordered" evidence="3">
    <location>
        <begin position="464"/>
        <end position="484"/>
    </location>
</feature>
<evidence type="ECO:0000256" key="3">
    <source>
        <dbReference type="SAM" id="MobiDB-lite"/>
    </source>
</evidence>
<name>A0AAV5W0U2_9BILA</name>
<feature type="compositionally biased region" description="Basic and acidic residues" evidence="3">
    <location>
        <begin position="624"/>
        <end position="641"/>
    </location>
</feature>
<evidence type="ECO:0000256" key="2">
    <source>
        <dbReference type="SAM" id="Coils"/>
    </source>
</evidence>
<feature type="compositionally biased region" description="Basic and acidic residues" evidence="3">
    <location>
        <begin position="194"/>
        <end position="209"/>
    </location>
</feature>
<accession>A0AAV5W0U2</accession>
<dbReference type="PANTHER" id="PTHR32083">
    <property type="entry name" value="CILIA AND FLAGELLA-ASSOCIATED PROTEIN 58-RELATED"/>
    <property type="match status" value="1"/>
</dbReference>
<feature type="coiled-coil region" evidence="2">
    <location>
        <begin position="726"/>
        <end position="879"/>
    </location>
</feature>
<organism evidence="4 5">
    <name type="scientific">Pristionchus fissidentatus</name>
    <dbReference type="NCBI Taxonomy" id="1538716"/>
    <lineage>
        <taxon>Eukaryota</taxon>
        <taxon>Metazoa</taxon>
        <taxon>Ecdysozoa</taxon>
        <taxon>Nematoda</taxon>
        <taxon>Chromadorea</taxon>
        <taxon>Rhabditida</taxon>
        <taxon>Rhabditina</taxon>
        <taxon>Diplogasteromorpha</taxon>
        <taxon>Diplogasteroidea</taxon>
        <taxon>Neodiplogasteridae</taxon>
        <taxon>Pristionchus</taxon>
    </lineage>
</organism>